<evidence type="ECO:0000313" key="1">
    <source>
        <dbReference type="EMBL" id="CEA17007.1"/>
    </source>
</evidence>
<keyword evidence="2" id="KW-1185">Reference proteome</keyword>
<dbReference type="Proteomes" id="UP000032417">
    <property type="component" value="Chromosome 1"/>
</dbReference>
<accession>A0A098C516</accession>
<dbReference type="EMBL" id="LN515532">
    <property type="protein sequence ID" value="CEA17007.1"/>
    <property type="molecule type" value="Genomic_DNA"/>
</dbReference>
<dbReference type="HOGENOM" id="CLU_2619030_0_0_10"/>
<evidence type="ECO:0000313" key="2">
    <source>
        <dbReference type="Proteomes" id="UP000032417"/>
    </source>
</evidence>
<proteinExistence type="predicted"/>
<gene>
    <name evidence="1" type="ORF">ING2E5B_2280</name>
</gene>
<reference evidence="1 2" key="1">
    <citation type="submission" date="2014-08" db="EMBL/GenBank/DDBJ databases">
        <authorList>
            <person name="Wibberg D."/>
        </authorList>
    </citation>
    <scope>NUCLEOTIDE SEQUENCE [LARGE SCALE GENOMIC DNA]</scope>
    <source>
        <strain evidence="2">ING2-E5B</strain>
    </source>
</reference>
<sequence>MFNCNGKKQVIRTKRKNLFFCVVRGASRREWSEGVGRKKREDTSAPDYYCDQQAWRTFCLILQGGKGHSERKEERLTL</sequence>
<protein>
    <submittedName>
        <fullName evidence="1">Uncharacterized protein</fullName>
    </submittedName>
</protein>
<dbReference type="AlphaFoldDB" id="A0A098C516"/>
<dbReference type="KEGG" id="pbt:ING2E5B_2280"/>
<organism evidence="1 2">
    <name type="scientific">Fermentimonas caenicola</name>
    <dbReference type="NCBI Taxonomy" id="1562970"/>
    <lineage>
        <taxon>Bacteria</taxon>
        <taxon>Pseudomonadati</taxon>
        <taxon>Bacteroidota</taxon>
        <taxon>Bacteroidia</taxon>
        <taxon>Bacteroidales</taxon>
        <taxon>Dysgonomonadaceae</taxon>
        <taxon>Fermentimonas</taxon>
    </lineage>
</organism>
<name>A0A098C516_9BACT</name>